<gene>
    <name evidence="6" type="ORF">ESP51_08305</name>
</gene>
<feature type="domain" description="Solute-binding protein family 5" evidence="5">
    <location>
        <begin position="104"/>
        <end position="437"/>
    </location>
</feature>
<comment type="caution">
    <text evidence="6">The sequence shown here is derived from an EMBL/GenBank/DDBJ whole genome shotgun (WGS) entry which is preliminary data.</text>
</comment>
<reference evidence="6 7" key="1">
    <citation type="submission" date="2019-01" db="EMBL/GenBank/DDBJ databases">
        <title>Agromyces.</title>
        <authorList>
            <person name="Li J."/>
        </authorList>
    </citation>
    <scope>NUCLEOTIDE SEQUENCE [LARGE SCALE GENOMIC DNA]</scope>
    <source>
        <strain evidence="6 7">DSM 15934</strain>
    </source>
</reference>
<evidence type="ECO:0000313" key="7">
    <source>
        <dbReference type="Proteomes" id="UP000293865"/>
    </source>
</evidence>
<evidence type="ECO:0000256" key="4">
    <source>
        <dbReference type="ARBA" id="ARBA00022729"/>
    </source>
</evidence>
<dbReference type="PANTHER" id="PTHR30290:SF10">
    <property type="entry name" value="PERIPLASMIC OLIGOPEPTIDE-BINDING PROTEIN-RELATED"/>
    <property type="match status" value="1"/>
</dbReference>
<accession>A0A4Q2L1A8</accession>
<comment type="similarity">
    <text evidence="2">Belongs to the bacterial solute-binding protein 5 family.</text>
</comment>
<dbReference type="GO" id="GO:1904680">
    <property type="term" value="F:peptide transmembrane transporter activity"/>
    <property type="evidence" value="ECO:0007669"/>
    <property type="project" value="TreeGrafter"/>
</dbReference>
<dbReference type="GO" id="GO:0015833">
    <property type="term" value="P:peptide transport"/>
    <property type="evidence" value="ECO:0007669"/>
    <property type="project" value="TreeGrafter"/>
</dbReference>
<evidence type="ECO:0000259" key="5">
    <source>
        <dbReference type="Pfam" id="PF00496"/>
    </source>
</evidence>
<sequence length="531" mass="57018">MLLPARPSAWQSTTIPGAAMPMTNKRRLSVLAAAAVAVLALSACTGQDGSSGGGDDQGPRTLKLGVSSELLSYDPVDLNGGGEGNLLWMPVYDRLLTITPDNGLEPGLATEWAFDDSFSVLTLELRDGVTFSDGAPFTAETVKANIENLKASSSTEAGIVAPIEEVVPVDENTVEFHLASYDPTLLYQLGLAAGVMASPEALGTEEIKLNPVGSGPYTLDDQGSVRGSELIYVKNDEHWNSDAYPYETLVFKTYQDITARLNAAKSGEVDGAPITSAAAAEAEAAGLTITNTPAGWLGLGLFDRAGQIAPELADVRVRQAINYAFDKQAILENVEQGYGYATSQTFAEGQPGYDPELDNRYEYDPEKARELLAEAGYPDGFDLTIPDLPHMAAYTPIIADQLKDVGINVTIKPVAPTDTLAEMFGGQNAAFAMEFGGTSIGQITALSTQSVWNIFKSTDEELSQLVSVAYKATEEDEQDKTYREVNRWVVDNAWFAPWYMKDSIFVTSSEVTVEPWVTNVTPLISSFAPAK</sequence>
<name>A0A4Q2L1A8_9MICO</name>
<dbReference type="Proteomes" id="UP000293865">
    <property type="component" value="Unassembled WGS sequence"/>
</dbReference>
<proteinExistence type="inferred from homology"/>
<keyword evidence="7" id="KW-1185">Reference proteome</keyword>
<protein>
    <submittedName>
        <fullName evidence="6">Peptide ABC transporter substrate-binding protein</fullName>
    </submittedName>
</protein>
<dbReference type="InterPro" id="IPR039424">
    <property type="entry name" value="SBP_5"/>
</dbReference>
<dbReference type="AlphaFoldDB" id="A0A4Q2L1A8"/>
<dbReference type="GO" id="GO:0042597">
    <property type="term" value="C:periplasmic space"/>
    <property type="evidence" value="ECO:0007669"/>
    <property type="project" value="UniProtKB-ARBA"/>
</dbReference>
<dbReference type="PIRSF" id="PIRSF002741">
    <property type="entry name" value="MppA"/>
    <property type="match status" value="1"/>
</dbReference>
<evidence type="ECO:0000256" key="3">
    <source>
        <dbReference type="ARBA" id="ARBA00022448"/>
    </source>
</evidence>
<dbReference type="PANTHER" id="PTHR30290">
    <property type="entry name" value="PERIPLASMIC BINDING COMPONENT OF ABC TRANSPORTER"/>
    <property type="match status" value="1"/>
</dbReference>
<dbReference type="Gene3D" id="3.10.105.10">
    <property type="entry name" value="Dipeptide-binding Protein, Domain 3"/>
    <property type="match status" value="1"/>
</dbReference>
<evidence type="ECO:0000313" key="6">
    <source>
        <dbReference type="EMBL" id="RXZ71209.1"/>
    </source>
</evidence>
<dbReference type="GO" id="GO:0030313">
    <property type="term" value="C:cell envelope"/>
    <property type="evidence" value="ECO:0007669"/>
    <property type="project" value="UniProtKB-SubCell"/>
</dbReference>
<dbReference type="Gene3D" id="3.40.190.10">
    <property type="entry name" value="Periplasmic binding protein-like II"/>
    <property type="match status" value="1"/>
</dbReference>
<dbReference type="EMBL" id="SDPN01000012">
    <property type="protein sequence ID" value="RXZ71209.1"/>
    <property type="molecule type" value="Genomic_DNA"/>
</dbReference>
<comment type="subcellular location">
    <subcellularLocation>
        <location evidence="1">Cell envelope</location>
    </subcellularLocation>
</comment>
<dbReference type="OrthoDB" id="5240629at2"/>
<evidence type="ECO:0000256" key="2">
    <source>
        <dbReference type="ARBA" id="ARBA00005695"/>
    </source>
</evidence>
<evidence type="ECO:0000256" key="1">
    <source>
        <dbReference type="ARBA" id="ARBA00004196"/>
    </source>
</evidence>
<keyword evidence="4" id="KW-0732">Signal</keyword>
<organism evidence="6 7">
    <name type="scientific">Agromyces albus</name>
    <dbReference type="NCBI Taxonomy" id="205332"/>
    <lineage>
        <taxon>Bacteria</taxon>
        <taxon>Bacillati</taxon>
        <taxon>Actinomycetota</taxon>
        <taxon>Actinomycetes</taxon>
        <taxon>Micrococcales</taxon>
        <taxon>Microbacteriaceae</taxon>
        <taxon>Agromyces</taxon>
    </lineage>
</organism>
<dbReference type="InterPro" id="IPR000914">
    <property type="entry name" value="SBP_5_dom"/>
</dbReference>
<keyword evidence="3" id="KW-0813">Transport</keyword>
<dbReference type="Pfam" id="PF00496">
    <property type="entry name" value="SBP_bac_5"/>
    <property type="match status" value="1"/>
</dbReference>
<dbReference type="GO" id="GO:0043190">
    <property type="term" value="C:ATP-binding cassette (ABC) transporter complex"/>
    <property type="evidence" value="ECO:0007669"/>
    <property type="project" value="InterPro"/>
</dbReference>
<dbReference type="SUPFAM" id="SSF53850">
    <property type="entry name" value="Periplasmic binding protein-like II"/>
    <property type="match status" value="1"/>
</dbReference>
<dbReference type="InterPro" id="IPR030678">
    <property type="entry name" value="Peptide/Ni-bd"/>
</dbReference>